<evidence type="ECO:0000313" key="2">
    <source>
        <dbReference type="Proteomes" id="UP000315369"/>
    </source>
</evidence>
<dbReference type="OrthoDB" id="5518332at2"/>
<dbReference type="RefSeq" id="WP_141643444.1">
    <property type="nucleotide sequence ID" value="NZ_VIFM01000056.1"/>
</dbReference>
<reference evidence="1 2" key="1">
    <citation type="submission" date="2019-06" db="EMBL/GenBank/DDBJ databases">
        <authorList>
            <person name="Livingstone P."/>
            <person name="Whitworth D."/>
        </authorList>
    </citation>
    <scope>NUCLEOTIDE SEQUENCE [LARGE SCALE GENOMIC DNA]</scope>
    <source>
        <strain evidence="1 2">AM401</strain>
    </source>
</reference>
<proteinExistence type="predicted"/>
<dbReference type="Proteomes" id="UP000315369">
    <property type="component" value="Unassembled WGS sequence"/>
</dbReference>
<keyword evidence="2" id="KW-1185">Reference proteome</keyword>
<dbReference type="EMBL" id="VIFM01000056">
    <property type="protein sequence ID" value="TQF14901.1"/>
    <property type="molecule type" value="Genomic_DNA"/>
</dbReference>
<accession>A0A540X0V5</accession>
<sequence length="249" mass="25642">MSAAAPGRFVQRLAVVVACLTWVACNPVDPTGSSEALGESSQALPNCQCPLQYLRPGEVVDPLQPQCPYYECENSCGDGYCGPLEDSWSCSWDCGAPTVCGNGTCDFGESEGTCPSDCYCGDGWCNGESVYSCTVDCGCPNPCGNGTCGAGESTANCPGDCGSACGDGACNGTEDVFSCAADCGYCGDNFCTGSETWSSCLNDCGFCGDGLCTGIENRFLCAQDCGFSAPCFLPVEQCPLQPLTPDAPR</sequence>
<protein>
    <submittedName>
        <fullName evidence="1">Uncharacterized protein</fullName>
    </submittedName>
</protein>
<gene>
    <name evidence="1" type="ORF">FJV41_16480</name>
</gene>
<dbReference type="AlphaFoldDB" id="A0A540X0V5"/>
<evidence type="ECO:0000313" key="1">
    <source>
        <dbReference type="EMBL" id="TQF14901.1"/>
    </source>
</evidence>
<comment type="caution">
    <text evidence="1">The sequence shown here is derived from an EMBL/GenBank/DDBJ whole genome shotgun (WGS) entry which is preliminary data.</text>
</comment>
<name>A0A540X0V5_9BACT</name>
<organism evidence="1 2">
    <name type="scientific">Myxococcus llanfairpwllgwyngyllgogerychwyrndrobwllllantysiliogogogochensis</name>
    <dbReference type="NCBI Taxonomy" id="2590453"/>
    <lineage>
        <taxon>Bacteria</taxon>
        <taxon>Pseudomonadati</taxon>
        <taxon>Myxococcota</taxon>
        <taxon>Myxococcia</taxon>
        <taxon>Myxococcales</taxon>
        <taxon>Cystobacterineae</taxon>
        <taxon>Myxococcaceae</taxon>
        <taxon>Myxococcus</taxon>
    </lineage>
</organism>